<organism evidence="1">
    <name type="scientific">Anguilla anguilla</name>
    <name type="common">European freshwater eel</name>
    <name type="synonym">Muraena anguilla</name>
    <dbReference type="NCBI Taxonomy" id="7936"/>
    <lineage>
        <taxon>Eukaryota</taxon>
        <taxon>Metazoa</taxon>
        <taxon>Chordata</taxon>
        <taxon>Craniata</taxon>
        <taxon>Vertebrata</taxon>
        <taxon>Euteleostomi</taxon>
        <taxon>Actinopterygii</taxon>
        <taxon>Neopterygii</taxon>
        <taxon>Teleostei</taxon>
        <taxon>Anguilliformes</taxon>
        <taxon>Anguillidae</taxon>
        <taxon>Anguilla</taxon>
    </lineage>
</organism>
<accession>A0A0E9QZ02</accession>
<name>A0A0E9QZ02_ANGAN</name>
<dbReference type="AlphaFoldDB" id="A0A0E9QZ02"/>
<sequence>MSYTYGTFFLKTKKMQFIRIIMQELGSSVTFGLETDRPVVLEVSTRCFYT</sequence>
<dbReference type="EMBL" id="GBXM01086865">
    <property type="protein sequence ID" value="JAH21712.1"/>
    <property type="molecule type" value="Transcribed_RNA"/>
</dbReference>
<reference evidence="1" key="2">
    <citation type="journal article" date="2015" name="Fish Shellfish Immunol.">
        <title>Early steps in the European eel (Anguilla anguilla)-Vibrio vulnificus interaction in the gills: Role of the RtxA13 toxin.</title>
        <authorList>
            <person name="Callol A."/>
            <person name="Pajuelo D."/>
            <person name="Ebbesson L."/>
            <person name="Teles M."/>
            <person name="MacKenzie S."/>
            <person name="Amaro C."/>
        </authorList>
    </citation>
    <scope>NUCLEOTIDE SEQUENCE</scope>
</reference>
<proteinExistence type="predicted"/>
<protein>
    <submittedName>
        <fullName evidence="1">Uncharacterized protein</fullName>
    </submittedName>
</protein>
<evidence type="ECO:0000313" key="1">
    <source>
        <dbReference type="EMBL" id="JAH21712.1"/>
    </source>
</evidence>
<reference evidence="1" key="1">
    <citation type="submission" date="2014-11" db="EMBL/GenBank/DDBJ databases">
        <authorList>
            <person name="Amaro Gonzalez C."/>
        </authorList>
    </citation>
    <scope>NUCLEOTIDE SEQUENCE</scope>
</reference>